<evidence type="ECO:0000313" key="1">
    <source>
        <dbReference type="EMBL" id="VDK47550.1"/>
    </source>
</evidence>
<protein>
    <submittedName>
        <fullName evidence="3">S1 motif domain-containing protein</fullName>
    </submittedName>
</protein>
<dbReference type="WBParaSite" id="GPUH_0000483001-mRNA-1">
    <property type="protein sequence ID" value="GPUH_0000483001-mRNA-1"/>
    <property type="gene ID" value="GPUH_0000483001"/>
</dbReference>
<name>A0A183D7Y2_9BILA</name>
<proteinExistence type="predicted"/>
<dbReference type="EMBL" id="UYRT01009497">
    <property type="protein sequence ID" value="VDK47550.1"/>
    <property type="molecule type" value="Genomic_DNA"/>
</dbReference>
<reference evidence="1 2" key="2">
    <citation type="submission" date="2018-11" db="EMBL/GenBank/DDBJ databases">
        <authorList>
            <consortium name="Pathogen Informatics"/>
        </authorList>
    </citation>
    <scope>NUCLEOTIDE SEQUENCE [LARGE SCALE GENOMIC DNA]</scope>
</reference>
<sequence length="164" mass="19001">MKSSKLKETKKKQSLMNYPQTYMQGSLIPVFVCKGPHIGVVRVEASPLWNGVIRKQNLRDENLACFFPFIGSRKSTREVVMSKWLFFLDLSLDFRIGRSLLSNPTDQTSALIDIDFEPGEKLIARVIGVNVTKKRRPKSRHRKCLELSLVETKRVWIFENFRSL</sequence>
<reference evidence="3" key="1">
    <citation type="submission" date="2016-06" db="UniProtKB">
        <authorList>
            <consortium name="WormBaseParasite"/>
        </authorList>
    </citation>
    <scope>IDENTIFICATION</scope>
</reference>
<organism evidence="3">
    <name type="scientific">Gongylonema pulchrum</name>
    <dbReference type="NCBI Taxonomy" id="637853"/>
    <lineage>
        <taxon>Eukaryota</taxon>
        <taxon>Metazoa</taxon>
        <taxon>Ecdysozoa</taxon>
        <taxon>Nematoda</taxon>
        <taxon>Chromadorea</taxon>
        <taxon>Rhabditida</taxon>
        <taxon>Spirurina</taxon>
        <taxon>Spiruromorpha</taxon>
        <taxon>Spiruroidea</taxon>
        <taxon>Gongylonematidae</taxon>
        <taxon>Gongylonema</taxon>
    </lineage>
</organism>
<dbReference type="Proteomes" id="UP000271098">
    <property type="component" value="Unassembled WGS sequence"/>
</dbReference>
<gene>
    <name evidence="1" type="ORF">GPUH_LOCUS4823</name>
</gene>
<keyword evidence="2" id="KW-1185">Reference proteome</keyword>
<evidence type="ECO:0000313" key="3">
    <source>
        <dbReference type="WBParaSite" id="GPUH_0000483001-mRNA-1"/>
    </source>
</evidence>
<evidence type="ECO:0000313" key="2">
    <source>
        <dbReference type="Proteomes" id="UP000271098"/>
    </source>
</evidence>
<dbReference type="AlphaFoldDB" id="A0A183D7Y2"/>
<accession>A0A183D7Y2</accession>
<dbReference type="OrthoDB" id="412781at2759"/>